<dbReference type="HOGENOM" id="CLU_2923795_0_0_1"/>
<dbReference type="EMBL" id="KI280696">
    <property type="protein sequence ID" value="ESA16829.1"/>
    <property type="molecule type" value="Genomic_DNA"/>
</dbReference>
<evidence type="ECO:0000313" key="1">
    <source>
        <dbReference type="EMBL" id="ESA16829.1"/>
    </source>
</evidence>
<proteinExistence type="predicted"/>
<accession>U9U8T3</accession>
<protein>
    <submittedName>
        <fullName evidence="1">Uncharacterized protein</fullName>
    </submittedName>
</protein>
<dbReference type="AlphaFoldDB" id="U9U8T3"/>
<reference evidence="1" key="1">
    <citation type="submission" date="2013-07" db="EMBL/GenBank/DDBJ databases">
        <title>The genome of an arbuscular mycorrhizal fungus provides insights into the evolution of the oldest plant symbiosis.</title>
        <authorList>
            <consortium name="DOE Joint Genome Institute"/>
            <person name="Tisserant E."/>
            <person name="Malbreil M."/>
            <person name="Kuo A."/>
            <person name="Kohler A."/>
            <person name="Symeonidi A."/>
            <person name="Balestrini R."/>
            <person name="Charron P."/>
            <person name="Duensing N."/>
            <person name="Frei-dit-Frey N."/>
            <person name="Gianinazzi-Pearson V."/>
            <person name="Gilbert B."/>
            <person name="Handa Y."/>
            <person name="Hijri M."/>
            <person name="Kaul R."/>
            <person name="Kawaguchi M."/>
            <person name="Krajinski F."/>
            <person name="Lammers P."/>
            <person name="Lapierre D."/>
            <person name="Masclaux F.G."/>
            <person name="Murat C."/>
            <person name="Morin E."/>
            <person name="Ndikumana S."/>
            <person name="Pagni M."/>
            <person name="Petitpierre D."/>
            <person name="Requena N."/>
            <person name="Rosikiewicz P."/>
            <person name="Riley R."/>
            <person name="Saito K."/>
            <person name="San Clemente H."/>
            <person name="Shapiro H."/>
            <person name="van Tuinen D."/>
            <person name="Becard G."/>
            <person name="Bonfante P."/>
            <person name="Paszkowski U."/>
            <person name="Shachar-Hill Y."/>
            <person name="Young J.P."/>
            <person name="Sanders I.R."/>
            <person name="Henrissat B."/>
            <person name="Rensing S.A."/>
            <person name="Grigoriev I.V."/>
            <person name="Corradi N."/>
            <person name="Roux C."/>
            <person name="Martin F."/>
        </authorList>
    </citation>
    <scope>NUCLEOTIDE SEQUENCE</scope>
    <source>
        <strain evidence="1">DAOM 197198</strain>
    </source>
</reference>
<organism evidence="1">
    <name type="scientific">Rhizophagus irregularis (strain DAOM 181602 / DAOM 197198 / MUCL 43194)</name>
    <name type="common">Arbuscular mycorrhizal fungus</name>
    <name type="synonym">Glomus intraradices</name>
    <dbReference type="NCBI Taxonomy" id="747089"/>
    <lineage>
        <taxon>Eukaryota</taxon>
        <taxon>Fungi</taxon>
        <taxon>Fungi incertae sedis</taxon>
        <taxon>Mucoromycota</taxon>
        <taxon>Glomeromycotina</taxon>
        <taxon>Glomeromycetes</taxon>
        <taxon>Glomerales</taxon>
        <taxon>Glomeraceae</taxon>
        <taxon>Rhizophagus</taxon>
    </lineage>
</organism>
<gene>
    <name evidence="1" type="ORF">GLOINDRAFT_2428</name>
</gene>
<name>U9U8T3_RHIID</name>
<sequence length="61" mass="7150">MFTTLNFKNIKVEEFEYFSQMIIRVIWNFQIIDFLIIPINNRSKSEKSGINQSPIGHQSGS</sequence>